<protein>
    <submittedName>
        <fullName evidence="1">Uncharacterized protein</fullName>
    </submittedName>
</protein>
<reference evidence="1 2" key="1">
    <citation type="submission" date="2018-06" db="EMBL/GenBank/DDBJ databases">
        <title>Comparative genomics reveals the genomic features of Rhizophagus irregularis, R. cerebriforme, R. diaphanum and Gigaspora rosea, and their symbiotic lifestyle signature.</title>
        <authorList>
            <person name="Morin E."/>
            <person name="San Clemente H."/>
            <person name="Chen E.C.H."/>
            <person name="De La Providencia I."/>
            <person name="Hainaut M."/>
            <person name="Kuo A."/>
            <person name="Kohler A."/>
            <person name="Murat C."/>
            <person name="Tang N."/>
            <person name="Roy S."/>
            <person name="Loubradou J."/>
            <person name="Henrissat B."/>
            <person name="Grigoriev I.V."/>
            <person name="Corradi N."/>
            <person name="Roux C."/>
            <person name="Martin F.M."/>
        </authorList>
    </citation>
    <scope>NUCLEOTIDE SEQUENCE [LARGE SCALE GENOMIC DNA]</scope>
    <source>
        <strain evidence="1 2">DAOM 227022</strain>
    </source>
</reference>
<dbReference type="Proteomes" id="UP000265703">
    <property type="component" value="Unassembled WGS sequence"/>
</dbReference>
<evidence type="ECO:0000313" key="1">
    <source>
        <dbReference type="EMBL" id="RIA80918.1"/>
    </source>
</evidence>
<dbReference type="EMBL" id="QKYT01000875">
    <property type="protein sequence ID" value="RIA80918.1"/>
    <property type="molecule type" value="Genomic_DNA"/>
</dbReference>
<evidence type="ECO:0000313" key="2">
    <source>
        <dbReference type="Proteomes" id="UP000265703"/>
    </source>
</evidence>
<keyword evidence="2" id="KW-1185">Reference proteome</keyword>
<accession>A0A397S4J0</accession>
<sequence length="106" mass="12213">MLTKKDERIGIFDTKEGQTVVSNDTKLKAEALQRYIKENRSEKPAFTIKVIDAPDIQIFLETFDKETSSIKRTPFIGIEMVEAHSPKYENGGSVMRDIYNKIEKEE</sequence>
<gene>
    <name evidence="1" type="ORF">C1645_744898</name>
</gene>
<proteinExistence type="predicted"/>
<name>A0A397S4J0_9GLOM</name>
<organism evidence="1 2">
    <name type="scientific">Glomus cerebriforme</name>
    <dbReference type="NCBI Taxonomy" id="658196"/>
    <lineage>
        <taxon>Eukaryota</taxon>
        <taxon>Fungi</taxon>
        <taxon>Fungi incertae sedis</taxon>
        <taxon>Mucoromycota</taxon>
        <taxon>Glomeromycotina</taxon>
        <taxon>Glomeromycetes</taxon>
        <taxon>Glomerales</taxon>
        <taxon>Glomeraceae</taxon>
        <taxon>Glomus</taxon>
    </lineage>
</organism>
<dbReference type="AlphaFoldDB" id="A0A397S4J0"/>
<comment type="caution">
    <text evidence="1">The sequence shown here is derived from an EMBL/GenBank/DDBJ whole genome shotgun (WGS) entry which is preliminary data.</text>
</comment>